<dbReference type="CDD" id="cd22089">
    <property type="entry name" value="F-box_FBXO9"/>
    <property type="match status" value="1"/>
</dbReference>
<dbReference type="SUPFAM" id="SSF81383">
    <property type="entry name" value="F-box domain"/>
    <property type="match status" value="1"/>
</dbReference>
<proteinExistence type="predicted"/>
<evidence type="ECO:0000313" key="6">
    <source>
        <dbReference type="Proteomes" id="UP000298663"/>
    </source>
</evidence>
<dbReference type="InterPro" id="IPR036047">
    <property type="entry name" value="F-box-like_dom_sf"/>
</dbReference>
<evidence type="ECO:0000256" key="1">
    <source>
        <dbReference type="ARBA" id="ARBA00022786"/>
    </source>
</evidence>
<feature type="domain" description="F-box protein Hrt3/FBXO9 C-terminal" evidence="4">
    <location>
        <begin position="241"/>
        <end position="342"/>
    </location>
</feature>
<dbReference type="PANTHER" id="PTHR12874:SF29">
    <property type="entry name" value="F-BOX ONLY PROTEIN 9"/>
    <property type="match status" value="1"/>
</dbReference>
<keyword evidence="6" id="KW-1185">Reference proteome</keyword>
<evidence type="ECO:0000313" key="5">
    <source>
        <dbReference type="EMBL" id="TKR58615.1"/>
    </source>
</evidence>
<sequence length="447" mass="52369">MFIQFIQNLENANAELRRSLAKQSEVYRRVETRFNRDQLTTDSSFKPIRPLLENDAEEILEDLTLEDAGDDLETFREKWKAELERNKKKEEANELGKGREAVSGRMRPREGGEHERGREELHKGREAPKGYGQGPSTSKKLRNDEETEALDLNLVFNERLDQRNTYFLSEDKNCPLNLLPTEVLRLITRYVVGAGLDTRSLENLSMTSVHFYLVARENEIWHRICRKTFDLPKNYVSEFPSWREMYLWTPHLQFYGVYVAKITYVRNGETGFQDKFYRPWHMVTYYRLLRFFANGCVLMITTPENLSNIVGSLRTPQEAKNVENVLVGSYWNNGSSISMKLTQLIHRKKTNRKPQIVNSKRLQGYIAPHELVEKNFHIELRFSDRRSKAHKNHGILLWTKYEYSHVLVDGSISKGDFHVVDSQTYPPFYLSRVKSFAVPEGFDEVLE</sequence>
<organism evidence="5 6">
    <name type="scientific">Steinernema carpocapsae</name>
    <name type="common">Entomopathogenic nematode</name>
    <dbReference type="NCBI Taxonomy" id="34508"/>
    <lineage>
        <taxon>Eukaryota</taxon>
        <taxon>Metazoa</taxon>
        <taxon>Ecdysozoa</taxon>
        <taxon>Nematoda</taxon>
        <taxon>Chromadorea</taxon>
        <taxon>Rhabditida</taxon>
        <taxon>Tylenchina</taxon>
        <taxon>Panagrolaimomorpha</taxon>
        <taxon>Strongyloidoidea</taxon>
        <taxon>Steinernematidae</taxon>
        <taxon>Steinernema</taxon>
    </lineage>
</organism>
<comment type="caution">
    <text evidence="5">The sequence shown here is derived from an EMBL/GenBank/DDBJ whole genome shotgun (WGS) entry which is preliminary data.</text>
</comment>
<dbReference type="OrthoDB" id="2117972at2759"/>
<dbReference type="GO" id="GO:0019005">
    <property type="term" value="C:SCF ubiquitin ligase complex"/>
    <property type="evidence" value="ECO:0007669"/>
    <property type="project" value="TreeGrafter"/>
</dbReference>
<dbReference type="STRING" id="34508.A0A4V5ZX70"/>
<feature type="region of interest" description="Disordered" evidence="2">
    <location>
        <begin position="87"/>
        <end position="143"/>
    </location>
</feature>
<dbReference type="Proteomes" id="UP000298663">
    <property type="component" value="Unassembled WGS sequence"/>
</dbReference>
<evidence type="ECO:0000256" key="2">
    <source>
        <dbReference type="SAM" id="MobiDB-lite"/>
    </source>
</evidence>
<name>A0A4V5ZX70_STECR</name>
<gene>
    <name evidence="5" type="ORF">L596_030039</name>
</gene>
<dbReference type="AlphaFoldDB" id="A0A4V5ZX70"/>
<dbReference type="Pfam" id="PF19270">
    <property type="entry name" value="FBO_C"/>
    <property type="match status" value="1"/>
</dbReference>
<accession>A0A4V5ZX70</accession>
<dbReference type="EMBL" id="AZBU02000013">
    <property type="protein sequence ID" value="TKR58615.1"/>
    <property type="molecule type" value="Genomic_DNA"/>
</dbReference>
<dbReference type="GO" id="GO:0031146">
    <property type="term" value="P:SCF-dependent proteasomal ubiquitin-dependent protein catabolic process"/>
    <property type="evidence" value="ECO:0007669"/>
    <property type="project" value="TreeGrafter"/>
</dbReference>
<evidence type="ECO:0000259" key="4">
    <source>
        <dbReference type="Pfam" id="PF19270"/>
    </source>
</evidence>
<reference evidence="5 6" key="1">
    <citation type="journal article" date="2015" name="Genome Biol.">
        <title>Comparative genomics of Steinernema reveals deeply conserved gene regulatory networks.</title>
        <authorList>
            <person name="Dillman A.R."/>
            <person name="Macchietto M."/>
            <person name="Porter C.F."/>
            <person name="Rogers A."/>
            <person name="Williams B."/>
            <person name="Antoshechkin I."/>
            <person name="Lee M.M."/>
            <person name="Goodwin Z."/>
            <person name="Lu X."/>
            <person name="Lewis E.E."/>
            <person name="Goodrich-Blair H."/>
            <person name="Stock S.P."/>
            <person name="Adams B.J."/>
            <person name="Sternberg P.W."/>
            <person name="Mortazavi A."/>
        </authorList>
    </citation>
    <scope>NUCLEOTIDE SEQUENCE [LARGE SCALE GENOMIC DNA]</scope>
    <source>
        <strain evidence="5 6">ALL</strain>
    </source>
</reference>
<dbReference type="PANTHER" id="PTHR12874">
    <property type="entry name" value="F-BOX ONLY PROTEIN 48-RELATED"/>
    <property type="match status" value="1"/>
</dbReference>
<feature type="domain" description="F-box" evidence="3">
    <location>
        <begin position="177"/>
        <end position="226"/>
    </location>
</feature>
<evidence type="ECO:0000259" key="3">
    <source>
        <dbReference type="Pfam" id="PF12937"/>
    </source>
</evidence>
<dbReference type="GO" id="GO:0005737">
    <property type="term" value="C:cytoplasm"/>
    <property type="evidence" value="ECO:0007669"/>
    <property type="project" value="TreeGrafter"/>
</dbReference>
<keyword evidence="1" id="KW-0833">Ubl conjugation pathway</keyword>
<dbReference type="Pfam" id="PF12937">
    <property type="entry name" value="F-box-like"/>
    <property type="match status" value="1"/>
</dbReference>
<dbReference type="Gene3D" id="1.20.1280.50">
    <property type="match status" value="1"/>
</dbReference>
<dbReference type="InterPro" id="IPR045464">
    <property type="entry name" value="Hrt3/FBXO9_C"/>
</dbReference>
<dbReference type="InterPro" id="IPR001810">
    <property type="entry name" value="F-box_dom"/>
</dbReference>
<feature type="compositionally biased region" description="Basic and acidic residues" evidence="2">
    <location>
        <begin position="87"/>
        <end position="128"/>
    </location>
</feature>
<protein>
    <submittedName>
        <fullName evidence="5">Uncharacterized protein</fullName>
    </submittedName>
</protein>
<reference evidence="5 6" key="2">
    <citation type="journal article" date="2019" name="G3 (Bethesda)">
        <title>Hybrid Assembly of the Genome of the Entomopathogenic Nematode Steinernema carpocapsae Identifies the X-Chromosome.</title>
        <authorList>
            <person name="Serra L."/>
            <person name="Macchietto M."/>
            <person name="Macias-Munoz A."/>
            <person name="McGill C.J."/>
            <person name="Rodriguez I.M."/>
            <person name="Rodriguez B."/>
            <person name="Murad R."/>
            <person name="Mortazavi A."/>
        </authorList>
    </citation>
    <scope>NUCLEOTIDE SEQUENCE [LARGE SCALE GENOMIC DNA]</scope>
    <source>
        <strain evidence="5 6">ALL</strain>
    </source>
</reference>